<dbReference type="InterPro" id="IPR033489">
    <property type="entry name" value="RBBP6"/>
</dbReference>
<evidence type="ECO:0000256" key="2">
    <source>
        <dbReference type="ARBA" id="ARBA00022723"/>
    </source>
</evidence>
<comment type="subcellular location">
    <subcellularLocation>
        <location evidence="1">Nucleus</location>
    </subcellularLocation>
</comment>
<feature type="region of interest" description="Disordered" evidence="6">
    <location>
        <begin position="445"/>
        <end position="500"/>
    </location>
</feature>
<evidence type="ECO:0000256" key="1">
    <source>
        <dbReference type="ARBA" id="ARBA00004123"/>
    </source>
</evidence>
<feature type="region of interest" description="Disordered" evidence="6">
    <location>
        <begin position="663"/>
        <end position="830"/>
    </location>
</feature>
<evidence type="ECO:0000256" key="3">
    <source>
        <dbReference type="ARBA" id="ARBA00022771"/>
    </source>
</evidence>
<sequence>MSNILFKTAYNINYDKVVFDGTSISIGQLKKLINEKLQKSSKKIDFDLEITNADTNTVYQNDNETILKNSRVNVKRTLKNSTAPLRSQPPKPVNHTPVAPAVPVATVPTPPAPTPVVTQHVQPVIQSNPQPTVTVPVQQPVAPVITKPVVPTVTKPVYDSLAPLNIPSKPIVYVEETVKPVEINNDMSRMDEKAKLETILMNSMTKIVPDQNLTNKFLGINSRFLGVKPQINPADRPIPPGYICNTCRKPGHLRQFCPENGILPKPEERPKFPSGIPRSNLRPAQAGDKFAKLGPEGYVVTDMEREASKIIKKDKVLFDDDEDDVKKVEKKELDDQNDHIPKELQCPYGGHLIKDAVLVPCCGHFVCCDECIKQKIVNEEQIICPNKDCNQEIESLVSLTPFHEIRNKVKDYLKNSKAHNESKDPFFDLILENVNNQELSSNLLINKLSPNGPKSPVQDSKISSSEKLLAEQQQQQLQVSLNGGTNLNSPKKTDENKAELSPGQILPVQNSNFVPIPQPAQPTQFQPRPVRPNFNHGFNNYRPNIVPLTNNYPAPRPMMPMNNFNPMYRPHFQQQFDPMGVPMGMPMGPMGGPMSGPMVPPVNPGYMPPGMMNGPMNPMYQQQPMMPGMIPQNQPQMQGIMSKEEYYEYQEKLKKEAEIKLKSYKRSRSKSRGRYSRSRSRSLGRYKSSRYRKSRSRSRNRSRDRNYKRHSRSRSRSRRRTRSKSRDRSKRDSKARSSRDRKMNKREDTKLKVIEEHKIETKKSKEKISDEPVDKKKKLDEDVSERKVREVSVESSASERESGKESSGSKKHKKHKKSKKKHKRRSTSKH</sequence>
<evidence type="ECO:0000256" key="5">
    <source>
        <dbReference type="ARBA" id="ARBA00023242"/>
    </source>
</evidence>
<dbReference type="Proteomes" id="UP000663879">
    <property type="component" value="Unassembled WGS sequence"/>
</dbReference>
<protein>
    <recommendedName>
        <fullName evidence="7">DWNN domain-containing protein</fullName>
    </recommendedName>
</protein>
<dbReference type="OrthoDB" id="106784at2759"/>
<organism evidence="8 9">
    <name type="scientific">Brachionus calyciflorus</name>
    <dbReference type="NCBI Taxonomy" id="104777"/>
    <lineage>
        <taxon>Eukaryota</taxon>
        <taxon>Metazoa</taxon>
        <taxon>Spiralia</taxon>
        <taxon>Gnathifera</taxon>
        <taxon>Rotifera</taxon>
        <taxon>Eurotatoria</taxon>
        <taxon>Monogononta</taxon>
        <taxon>Pseudotrocha</taxon>
        <taxon>Ploima</taxon>
        <taxon>Brachionidae</taxon>
        <taxon>Brachionus</taxon>
    </lineage>
</organism>
<dbReference type="GO" id="GO:0006511">
    <property type="term" value="P:ubiquitin-dependent protein catabolic process"/>
    <property type="evidence" value="ECO:0007669"/>
    <property type="project" value="TreeGrafter"/>
</dbReference>
<keyword evidence="5" id="KW-0539">Nucleus</keyword>
<keyword evidence="4" id="KW-0862">Zinc</keyword>
<proteinExistence type="predicted"/>
<dbReference type="Pfam" id="PF08783">
    <property type="entry name" value="DWNN"/>
    <property type="match status" value="1"/>
</dbReference>
<keyword evidence="2" id="KW-0479">Metal-binding</keyword>
<dbReference type="SMART" id="SM01180">
    <property type="entry name" value="DWNN"/>
    <property type="match status" value="1"/>
</dbReference>
<dbReference type="Gene3D" id="4.10.60.10">
    <property type="entry name" value="Zinc finger, CCHC-type"/>
    <property type="match status" value="1"/>
</dbReference>
<name>A0A813M6S1_9BILA</name>
<accession>A0A813M6S1</accession>
<dbReference type="Gene3D" id="3.10.20.90">
    <property type="entry name" value="Phosphatidylinositol 3-kinase Catalytic Subunit, Chain A, domain 1"/>
    <property type="match status" value="1"/>
</dbReference>
<feature type="domain" description="DWNN" evidence="7">
    <location>
        <begin position="4"/>
        <end position="78"/>
    </location>
</feature>
<feature type="compositionally biased region" description="Low complexity" evidence="6">
    <location>
        <begin position="463"/>
        <end position="481"/>
    </location>
</feature>
<comment type="caution">
    <text evidence="8">The sequence shown here is derived from an EMBL/GenBank/DDBJ whole genome shotgun (WGS) entry which is preliminary data.</text>
</comment>
<evidence type="ECO:0000256" key="6">
    <source>
        <dbReference type="SAM" id="MobiDB-lite"/>
    </source>
</evidence>
<keyword evidence="9" id="KW-1185">Reference proteome</keyword>
<dbReference type="InterPro" id="IPR014891">
    <property type="entry name" value="DWNN_domain"/>
</dbReference>
<dbReference type="GO" id="GO:0061630">
    <property type="term" value="F:ubiquitin protein ligase activity"/>
    <property type="evidence" value="ECO:0007669"/>
    <property type="project" value="InterPro"/>
</dbReference>
<evidence type="ECO:0000256" key="4">
    <source>
        <dbReference type="ARBA" id="ARBA00022833"/>
    </source>
</evidence>
<evidence type="ECO:0000313" key="9">
    <source>
        <dbReference type="Proteomes" id="UP000663879"/>
    </source>
</evidence>
<dbReference type="GO" id="GO:0008270">
    <property type="term" value="F:zinc ion binding"/>
    <property type="evidence" value="ECO:0007669"/>
    <property type="project" value="UniProtKB-KW"/>
</dbReference>
<evidence type="ECO:0000313" key="8">
    <source>
        <dbReference type="EMBL" id="CAF0714249.1"/>
    </source>
</evidence>
<dbReference type="Gene3D" id="3.30.40.10">
    <property type="entry name" value="Zinc/RING finger domain, C3HC4 (zinc finger)"/>
    <property type="match status" value="1"/>
</dbReference>
<dbReference type="EMBL" id="CAJNOC010000092">
    <property type="protein sequence ID" value="CAF0714249.1"/>
    <property type="molecule type" value="Genomic_DNA"/>
</dbReference>
<dbReference type="PANTHER" id="PTHR15439:SF0">
    <property type="entry name" value="CELL DIVISION CYCLE AND APOPTOSIS REGULATOR PROTEIN 1-RELATED"/>
    <property type="match status" value="1"/>
</dbReference>
<dbReference type="PANTHER" id="PTHR15439">
    <property type="entry name" value="RETINOBLASTOMA-BINDING PROTEIN 6"/>
    <property type="match status" value="1"/>
</dbReference>
<dbReference type="CDD" id="cd16620">
    <property type="entry name" value="vRING-HC-C4C4_RBBP6"/>
    <property type="match status" value="1"/>
</dbReference>
<reference evidence="8" key="1">
    <citation type="submission" date="2021-02" db="EMBL/GenBank/DDBJ databases">
        <authorList>
            <person name="Nowell W R."/>
        </authorList>
    </citation>
    <scope>NUCLEOTIDE SEQUENCE</scope>
    <source>
        <strain evidence="8">Ploen Becks lab</strain>
    </source>
</reference>
<feature type="compositionally biased region" description="Basic and acidic residues" evidence="6">
    <location>
        <begin position="724"/>
        <end position="808"/>
    </location>
</feature>
<keyword evidence="3" id="KW-0863">Zinc-finger</keyword>
<evidence type="ECO:0000259" key="7">
    <source>
        <dbReference type="PROSITE" id="PS51282"/>
    </source>
</evidence>
<dbReference type="GO" id="GO:0006397">
    <property type="term" value="P:mRNA processing"/>
    <property type="evidence" value="ECO:0007669"/>
    <property type="project" value="InterPro"/>
</dbReference>
<feature type="region of interest" description="Disordered" evidence="6">
    <location>
        <begin position="262"/>
        <end position="283"/>
    </location>
</feature>
<dbReference type="PROSITE" id="PS51282">
    <property type="entry name" value="DWNN"/>
    <property type="match status" value="1"/>
</dbReference>
<dbReference type="InterPro" id="IPR013083">
    <property type="entry name" value="Znf_RING/FYVE/PHD"/>
</dbReference>
<dbReference type="AlphaFoldDB" id="A0A813M6S1"/>
<gene>
    <name evidence="8" type="ORF">OXX778_LOCUS1442</name>
</gene>
<dbReference type="GO" id="GO:0005634">
    <property type="term" value="C:nucleus"/>
    <property type="evidence" value="ECO:0007669"/>
    <property type="project" value="UniProtKB-SubCell"/>
</dbReference>
<dbReference type="GO" id="GO:0016567">
    <property type="term" value="P:protein ubiquitination"/>
    <property type="evidence" value="ECO:0007669"/>
    <property type="project" value="InterPro"/>
</dbReference>
<feature type="compositionally biased region" description="Basic residues" evidence="6">
    <location>
        <begin position="809"/>
        <end position="830"/>
    </location>
</feature>
<feature type="compositionally biased region" description="Basic residues" evidence="6">
    <location>
        <begin position="663"/>
        <end position="723"/>
    </location>
</feature>
<dbReference type="SUPFAM" id="SSF57850">
    <property type="entry name" value="RING/U-box"/>
    <property type="match status" value="1"/>
</dbReference>